<keyword evidence="2" id="KW-1133">Transmembrane helix</keyword>
<keyword evidence="2" id="KW-0812">Transmembrane</keyword>
<feature type="coiled-coil region" evidence="1">
    <location>
        <begin position="390"/>
        <end position="424"/>
    </location>
</feature>
<feature type="transmembrane region" description="Helical" evidence="2">
    <location>
        <begin position="20"/>
        <end position="44"/>
    </location>
</feature>
<evidence type="ECO:0000313" key="4">
    <source>
        <dbReference type="Proteomes" id="UP000242498"/>
    </source>
</evidence>
<keyword evidence="2" id="KW-0472">Membrane</keyword>
<feature type="coiled-coil region" evidence="1">
    <location>
        <begin position="211"/>
        <end position="301"/>
    </location>
</feature>
<reference evidence="3 4" key="1">
    <citation type="submission" date="2017-08" db="EMBL/GenBank/DDBJ databases">
        <authorList>
            <person name="de Groot N.N."/>
        </authorList>
    </citation>
    <scope>NUCLEOTIDE SEQUENCE [LARGE SCALE GENOMIC DNA]</scope>
    <source>
        <strain evidence="3 4">Nm15</strain>
    </source>
</reference>
<protein>
    <submittedName>
        <fullName evidence="3">Uncharacterized protein</fullName>
    </submittedName>
</protein>
<accession>A0A285BVQ2</accession>
<organism evidence="3 4">
    <name type="scientific">Nitrosomonas ureae</name>
    <dbReference type="NCBI Taxonomy" id="44577"/>
    <lineage>
        <taxon>Bacteria</taxon>
        <taxon>Pseudomonadati</taxon>
        <taxon>Pseudomonadota</taxon>
        <taxon>Betaproteobacteria</taxon>
        <taxon>Nitrosomonadales</taxon>
        <taxon>Nitrosomonadaceae</taxon>
        <taxon>Nitrosomonas</taxon>
    </lineage>
</organism>
<dbReference type="InterPro" id="IPR027267">
    <property type="entry name" value="AH/BAR_dom_sf"/>
</dbReference>
<keyword evidence="1" id="KW-0175">Coiled coil</keyword>
<dbReference type="EMBL" id="LT907782">
    <property type="protein sequence ID" value="SNX59299.1"/>
    <property type="molecule type" value="Genomic_DNA"/>
</dbReference>
<proteinExistence type="predicted"/>
<name>A0A285BVQ2_9PROT</name>
<sequence length="562" mass="63041">MNRDISKRKKHFKDCLQQLVRLLTNLVFLIGFISLTGCAGIHFYNPDNDATASLVKKTSDEINFKAILEEERKNQAKLLDHELEIVAQAALIGRNTILRALLEDRKIPGAPEAESLSKKQERMINDRLLELTGHENTILLTCHKDTVPVPFTVCINEFYDTLENLSKAVERFSKLLSTSAPECRIGVDAKFVVDNKMIDKYEAAAKSIKSNADVRRLLQSFKERCEKHQEAWKELAKIGGIFSVIAQEESKANEEMEKQEKAKGDAKEAYDKALEKYKEALKQAETDVSDVTKKINDKADQLKEALGTLSKTGILGKQSATKLQIDNINLLLDVLAKDKLDEGKLNCSEVKPEEKEKCLKTKEALTVVAQLPSFAGRFVGIEALTALPPINALLFEKERLMTLKEDAEKQIDRTKSIIALLQQKRAAALDEIESLMMSQQHINWARQANGNNEIKLSDLYQRSINEPARRHMVIAMTRFLNASTGSQRLIHEIKYRLLDIEHGQALDASETALRLWEVAIKQPVNALAAYHGSGMKREELAKLMIEALKAAGLFTIAGGVLN</sequence>
<evidence type="ECO:0000256" key="2">
    <source>
        <dbReference type="SAM" id="Phobius"/>
    </source>
</evidence>
<gene>
    <name evidence="3" type="ORF">SAMN06296273_0738</name>
</gene>
<evidence type="ECO:0000313" key="3">
    <source>
        <dbReference type="EMBL" id="SNX59299.1"/>
    </source>
</evidence>
<evidence type="ECO:0000256" key="1">
    <source>
        <dbReference type="SAM" id="Coils"/>
    </source>
</evidence>
<dbReference type="Proteomes" id="UP000242498">
    <property type="component" value="Chromosome I"/>
</dbReference>
<dbReference type="AlphaFoldDB" id="A0A285BVQ2"/>
<dbReference type="Gene3D" id="1.20.1270.60">
    <property type="entry name" value="Arfaptin homology (AH) domain/BAR domain"/>
    <property type="match status" value="1"/>
</dbReference>